<name>A0A2I0ID38_PUNGR</name>
<proteinExistence type="predicted"/>
<evidence type="ECO:0000313" key="2">
    <source>
        <dbReference type="EMBL" id="PKI41899.1"/>
    </source>
</evidence>
<reference evidence="2 3" key="1">
    <citation type="submission" date="2017-11" db="EMBL/GenBank/DDBJ databases">
        <title>De-novo sequencing of pomegranate (Punica granatum L.) genome.</title>
        <authorList>
            <person name="Akparov Z."/>
            <person name="Amiraslanov A."/>
            <person name="Hajiyeva S."/>
            <person name="Abbasov M."/>
            <person name="Kaur K."/>
            <person name="Hamwieh A."/>
            <person name="Solovyev V."/>
            <person name="Salamov A."/>
            <person name="Braich B."/>
            <person name="Kosarev P."/>
            <person name="Mahmoud A."/>
            <person name="Hajiyev E."/>
            <person name="Babayeva S."/>
            <person name="Izzatullayeva V."/>
            <person name="Mammadov A."/>
            <person name="Mammadov A."/>
            <person name="Sharifova S."/>
            <person name="Ojaghi J."/>
            <person name="Eynullazada K."/>
            <person name="Bayramov B."/>
            <person name="Abdulazimova A."/>
            <person name="Shahmuradov I."/>
        </authorList>
    </citation>
    <scope>NUCLEOTIDE SEQUENCE [LARGE SCALE GENOMIC DNA]</scope>
    <source>
        <strain evidence="3">cv. AG2017</strain>
        <tissue evidence="2">Leaf</tissue>
    </source>
</reference>
<dbReference type="AlphaFoldDB" id="A0A2I0ID38"/>
<keyword evidence="3" id="KW-1185">Reference proteome</keyword>
<dbReference type="Proteomes" id="UP000233551">
    <property type="component" value="Unassembled WGS sequence"/>
</dbReference>
<sequence length="203" mass="22216">MSSSKGKMVDITSPYFLSTTDGTGVVLVTCKLTGTNYSTWLRAMLNALQAKNKLVFIDGTLQKLAETAEEFGACKICNAIVVAWIFNSLDTSLHASVAYASEAKDQTTKKVIGVAKKLGGLYCFECVAAHSALACFEGQNFEKWHKHLGHPSRKAMSLIPRIKQPSTTNKARDICFRAKQTQAVFSSSSNKAIHTDIGRKKYI</sequence>
<gene>
    <name evidence="2" type="ORF">CRG98_037726</name>
</gene>
<feature type="domain" description="Retrotransposon Copia-like N-terminal" evidence="1">
    <location>
        <begin position="20"/>
        <end position="63"/>
    </location>
</feature>
<comment type="caution">
    <text evidence="2">The sequence shown here is derived from an EMBL/GenBank/DDBJ whole genome shotgun (WGS) entry which is preliminary data.</text>
</comment>
<organism evidence="2 3">
    <name type="scientific">Punica granatum</name>
    <name type="common">Pomegranate</name>
    <dbReference type="NCBI Taxonomy" id="22663"/>
    <lineage>
        <taxon>Eukaryota</taxon>
        <taxon>Viridiplantae</taxon>
        <taxon>Streptophyta</taxon>
        <taxon>Embryophyta</taxon>
        <taxon>Tracheophyta</taxon>
        <taxon>Spermatophyta</taxon>
        <taxon>Magnoliopsida</taxon>
        <taxon>eudicotyledons</taxon>
        <taxon>Gunneridae</taxon>
        <taxon>Pentapetalae</taxon>
        <taxon>rosids</taxon>
        <taxon>malvids</taxon>
        <taxon>Myrtales</taxon>
        <taxon>Lythraceae</taxon>
        <taxon>Punica</taxon>
    </lineage>
</organism>
<dbReference type="PANTHER" id="PTHR37610">
    <property type="entry name" value="CCHC-TYPE DOMAIN-CONTAINING PROTEIN"/>
    <property type="match status" value="1"/>
</dbReference>
<dbReference type="InterPro" id="IPR029472">
    <property type="entry name" value="Copia-like_N"/>
</dbReference>
<evidence type="ECO:0000313" key="3">
    <source>
        <dbReference type="Proteomes" id="UP000233551"/>
    </source>
</evidence>
<evidence type="ECO:0000259" key="1">
    <source>
        <dbReference type="Pfam" id="PF14244"/>
    </source>
</evidence>
<dbReference type="PANTHER" id="PTHR37610:SF97">
    <property type="entry name" value="RETROTRANSPOSON GAG DOMAIN-CONTAINING PROTEIN"/>
    <property type="match status" value="1"/>
</dbReference>
<protein>
    <recommendedName>
        <fullName evidence="1">Retrotransposon Copia-like N-terminal domain-containing protein</fullName>
    </recommendedName>
</protein>
<dbReference type="Pfam" id="PF14244">
    <property type="entry name" value="Retrotran_gag_3"/>
    <property type="match status" value="1"/>
</dbReference>
<dbReference type="EMBL" id="PGOL01003262">
    <property type="protein sequence ID" value="PKI41899.1"/>
    <property type="molecule type" value="Genomic_DNA"/>
</dbReference>
<accession>A0A2I0ID38</accession>